<organism evidence="1">
    <name type="scientific">viral metagenome</name>
    <dbReference type="NCBI Taxonomy" id="1070528"/>
    <lineage>
        <taxon>unclassified sequences</taxon>
        <taxon>metagenomes</taxon>
        <taxon>organismal metagenomes</taxon>
    </lineage>
</organism>
<evidence type="ECO:0000313" key="1">
    <source>
        <dbReference type="EMBL" id="QJA65172.1"/>
    </source>
</evidence>
<proteinExistence type="predicted"/>
<accession>A0A6M3J894</accession>
<dbReference type="EMBL" id="MT142525">
    <property type="protein sequence ID" value="QJA84181.1"/>
    <property type="molecule type" value="Genomic_DNA"/>
</dbReference>
<reference evidence="1" key="1">
    <citation type="submission" date="2020-03" db="EMBL/GenBank/DDBJ databases">
        <title>The deep terrestrial virosphere.</title>
        <authorList>
            <person name="Holmfeldt K."/>
            <person name="Nilsson E."/>
            <person name="Simone D."/>
            <person name="Lopez-Fernandez M."/>
            <person name="Wu X."/>
            <person name="de Brujin I."/>
            <person name="Lundin D."/>
            <person name="Andersson A."/>
            <person name="Bertilsson S."/>
            <person name="Dopson M."/>
        </authorList>
    </citation>
    <scope>NUCLEOTIDE SEQUENCE</scope>
    <source>
        <strain evidence="2">MM415A00216</strain>
        <strain evidence="1">MM415B00427</strain>
    </source>
</reference>
<name>A0A6M3J894_9ZZZZ</name>
<gene>
    <name evidence="2" type="ORF">MM415A00216_0025</name>
    <name evidence="1" type="ORF">MM415B00427_0026</name>
</gene>
<dbReference type="AlphaFoldDB" id="A0A6M3J894"/>
<evidence type="ECO:0000313" key="2">
    <source>
        <dbReference type="EMBL" id="QJA84181.1"/>
    </source>
</evidence>
<protein>
    <submittedName>
        <fullName evidence="1">Uncharacterized protein</fullName>
    </submittedName>
</protein>
<sequence>MANGDYRYAMLNAMKNAGQSAVPGEENIGLFQRLSRLTKGITKSPAVKGGVTSLMAWMALNSLLGANRQRAERGIHREAIRAQGESMTPENLYYQAALPAAQMEEETARQALFAQISGGVLGPSLARGERILGR</sequence>
<dbReference type="EMBL" id="MT141533">
    <property type="protein sequence ID" value="QJA65172.1"/>
    <property type="molecule type" value="Genomic_DNA"/>
</dbReference>